<proteinExistence type="predicted"/>
<evidence type="ECO:0000256" key="2">
    <source>
        <dbReference type="SAM" id="SignalP"/>
    </source>
</evidence>
<keyword evidence="2" id="KW-0732">Signal</keyword>
<feature type="region of interest" description="Disordered" evidence="1">
    <location>
        <begin position="38"/>
        <end position="81"/>
    </location>
</feature>
<gene>
    <name evidence="4" type="ORF">CDEB00056_LOCUS8037</name>
</gene>
<name>A0A7S3Q297_9STRA</name>
<dbReference type="InterPro" id="IPR024655">
    <property type="entry name" value="Asl1_glyco_hydro_catalytic"/>
</dbReference>
<protein>
    <recommendedName>
        <fullName evidence="3">Asl1-like glycosyl hydrolase catalytic domain-containing protein</fullName>
    </recommendedName>
</protein>
<dbReference type="InterPro" id="IPR053183">
    <property type="entry name" value="ASL1"/>
</dbReference>
<feature type="domain" description="Asl1-like glycosyl hydrolase catalytic" evidence="3">
    <location>
        <begin position="188"/>
        <end position="484"/>
    </location>
</feature>
<feature type="signal peptide" evidence="2">
    <location>
        <begin position="1"/>
        <end position="33"/>
    </location>
</feature>
<evidence type="ECO:0000256" key="1">
    <source>
        <dbReference type="SAM" id="MobiDB-lite"/>
    </source>
</evidence>
<accession>A0A7S3Q297</accession>
<feature type="compositionally biased region" description="Basic and acidic residues" evidence="1">
    <location>
        <begin position="70"/>
        <end position="79"/>
    </location>
</feature>
<dbReference type="PANTHER" id="PTHR34154">
    <property type="entry name" value="ALKALI-SENSITIVE LINKAGE PROTEIN 1"/>
    <property type="match status" value="1"/>
</dbReference>
<dbReference type="InterPro" id="IPR017853">
    <property type="entry name" value="GH"/>
</dbReference>
<dbReference type="Pfam" id="PF11790">
    <property type="entry name" value="Glyco_hydro_cc"/>
    <property type="match status" value="1"/>
</dbReference>
<dbReference type="SUPFAM" id="SSF51445">
    <property type="entry name" value="(Trans)glycosidases"/>
    <property type="match status" value="1"/>
</dbReference>
<evidence type="ECO:0000313" key="4">
    <source>
        <dbReference type="EMBL" id="CAE0463196.1"/>
    </source>
</evidence>
<feature type="chain" id="PRO_5030900859" description="Asl1-like glycosyl hydrolase catalytic domain-containing protein" evidence="2">
    <location>
        <begin position="34"/>
        <end position="631"/>
    </location>
</feature>
<evidence type="ECO:0000259" key="3">
    <source>
        <dbReference type="Pfam" id="PF11790"/>
    </source>
</evidence>
<dbReference type="GO" id="GO:0071966">
    <property type="term" value="P:fungal-type cell wall polysaccharide metabolic process"/>
    <property type="evidence" value="ECO:0007669"/>
    <property type="project" value="TreeGrafter"/>
</dbReference>
<dbReference type="EMBL" id="HBIO01010361">
    <property type="protein sequence ID" value="CAE0463196.1"/>
    <property type="molecule type" value="Transcribed_RNA"/>
</dbReference>
<reference evidence="4" key="1">
    <citation type="submission" date="2021-01" db="EMBL/GenBank/DDBJ databases">
        <authorList>
            <person name="Corre E."/>
            <person name="Pelletier E."/>
            <person name="Niang G."/>
            <person name="Scheremetjew M."/>
            <person name="Finn R."/>
            <person name="Kale V."/>
            <person name="Holt S."/>
            <person name="Cochrane G."/>
            <person name="Meng A."/>
            <person name="Brown T."/>
            <person name="Cohen L."/>
        </authorList>
    </citation>
    <scope>NUCLEOTIDE SEQUENCE</scope>
    <source>
        <strain evidence="4">MM31A-1</strain>
    </source>
</reference>
<organism evidence="4">
    <name type="scientific">Chaetoceros debilis</name>
    <dbReference type="NCBI Taxonomy" id="122233"/>
    <lineage>
        <taxon>Eukaryota</taxon>
        <taxon>Sar</taxon>
        <taxon>Stramenopiles</taxon>
        <taxon>Ochrophyta</taxon>
        <taxon>Bacillariophyta</taxon>
        <taxon>Coscinodiscophyceae</taxon>
        <taxon>Chaetocerotophycidae</taxon>
        <taxon>Chaetocerotales</taxon>
        <taxon>Chaetocerotaceae</taxon>
        <taxon>Chaetoceros</taxon>
    </lineage>
</organism>
<sequence length="631" mass="71625">MKKWFLQTIFIRILSVVLFASTTSTSILRPCEGRPTSIERDAVTDSTDARPSANETDTDTTDTTDTDTDNPNKECRNDWTYRISRPGTNSKEVWCKWLDDRGVLHRNRLCNSWNNERLVKEACPDSCGLCGDNNDNDNDNVFHDDVDGIIPPPSMSPIHEPEVDIPPPPPRVMTKQGLILGLHEREASVDHFKDSASWFYNYGQRASKWQGEWADAHGIEYVPMITKGYLTRPESWRDISCYFNSTWPTCTQQDVIDTIRTSIGERAIAPKFLIGFNEMYNNPPPIDLTPEVAAFYWGKYVQPAAIANKLILVSPTTAHSQKGMAWYTTFLKRCYDNRNDPQYPCDVEVIQRLAVHEYECTSSVWDTSYGTWSSSNIITNLSNSMGTYGGKDKNYWSSYFQNRALWVTEMNCYWESEAPHLDSREQCLRITGQKWQTYGSGPLVKINSMENIERYAWWDTWHPEIKPNYLTYLGGQLTPIGRGYMSPGDPSVNCDIPGVKYYAKDASLTGPAELFTCFGTGTEMIRYAGLYQNKVEGTISFSVDVPSSGNYAINVSYLTRTTRKLTVAVNSSTPKYFRFRQTGKWCFEDGAVSTAVPIELKGLTKGTNLITFGDQMKEKEGPIIEWISIVL</sequence>
<dbReference type="AlphaFoldDB" id="A0A7S3Q297"/>
<dbReference type="PANTHER" id="PTHR34154:SF3">
    <property type="entry name" value="ALKALI-SENSITIVE LINKAGE PROTEIN 1"/>
    <property type="match status" value="1"/>
</dbReference>
<feature type="compositionally biased region" description="Acidic residues" evidence="1">
    <location>
        <begin position="56"/>
        <end position="68"/>
    </location>
</feature>
<dbReference type="Gene3D" id="2.60.120.260">
    <property type="entry name" value="Galactose-binding domain-like"/>
    <property type="match status" value="1"/>
</dbReference>